<evidence type="ECO:0000313" key="2">
    <source>
        <dbReference type="EMBL" id="MCI56859.1"/>
    </source>
</evidence>
<proteinExistence type="predicted"/>
<protein>
    <submittedName>
        <fullName evidence="2">Uncharacterized protein</fullName>
    </submittedName>
</protein>
<evidence type="ECO:0000256" key="1">
    <source>
        <dbReference type="SAM" id="MobiDB-lite"/>
    </source>
</evidence>
<dbReference type="EMBL" id="LXQA010519507">
    <property type="protein sequence ID" value="MCI56859.1"/>
    <property type="molecule type" value="Genomic_DNA"/>
</dbReference>
<feature type="region of interest" description="Disordered" evidence="1">
    <location>
        <begin position="41"/>
        <end position="82"/>
    </location>
</feature>
<accession>A0A392T757</accession>
<dbReference type="AlphaFoldDB" id="A0A392T757"/>
<evidence type="ECO:0000313" key="3">
    <source>
        <dbReference type="Proteomes" id="UP000265520"/>
    </source>
</evidence>
<name>A0A392T757_9FABA</name>
<comment type="caution">
    <text evidence="2">The sequence shown here is derived from an EMBL/GenBank/DDBJ whole genome shotgun (WGS) entry which is preliminary data.</text>
</comment>
<organism evidence="2 3">
    <name type="scientific">Trifolium medium</name>
    <dbReference type="NCBI Taxonomy" id="97028"/>
    <lineage>
        <taxon>Eukaryota</taxon>
        <taxon>Viridiplantae</taxon>
        <taxon>Streptophyta</taxon>
        <taxon>Embryophyta</taxon>
        <taxon>Tracheophyta</taxon>
        <taxon>Spermatophyta</taxon>
        <taxon>Magnoliopsida</taxon>
        <taxon>eudicotyledons</taxon>
        <taxon>Gunneridae</taxon>
        <taxon>Pentapetalae</taxon>
        <taxon>rosids</taxon>
        <taxon>fabids</taxon>
        <taxon>Fabales</taxon>
        <taxon>Fabaceae</taxon>
        <taxon>Papilionoideae</taxon>
        <taxon>50 kb inversion clade</taxon>
        <taxon>NPAAA clade</taxon>
        <taxon>Hologalegina</taxon>
        <taxon>IRL clade</taxon>
        <taxon>Trifolieae</taxon>
        <taxon>Trifolium</taxon>
    </lineage>
</organism>
<dbReference type="Proteomes" id="UP000265520">
    <property type="component" value="Unassembled WGS sequence"/>
</dbReference>
<keyword evidence="3" id="KW-1185">Reference proteome</keyword>
<reference evidence="2 3" key="1">
    <citation type="journal article" date="2018" name="Front. Plant Sci.">
        <title>Red Clover (Trifolium pratense) and Zigzag Clover (T. medium) - A Picture of Genomic Similarities and Differences.</title>
        <authorList>
            <person name="Dluhosova J."/>
            <person name="Istvanek J."/>
            <person name="Nedelnik J."/>
            <person name="Repkova J."/>
        </authorList>
    </citation>
    <scope>NUCLEOTIDE SEQUENCE [LARGE SCALE GENOMIC DNA]</scope>
    <source>
        <strain evidence="3">cv. 10/8</strain>
        <tissue evidence="2">Leaf</tissue>
    </source>
</reference>
<sequence>MCEANPASPSVIKSTDEFQSIFEPRQCISRIDVLSIPFPHHTKHKLSQTPTARRSDLLPTQKDSVSKRTPKTTHRSPNDPFD</sequence>